<dbReference type="SUPFAM" id="SSF51695">
    <property type="entry name" value="PLC-like phosphodiesterases"/>
    <property type="match status" value="1"/>
</dbReference>
<dbReference type="GO" id="GO:0008081">
    <property type="term" value="F:phosphoric diester hydrolase activity"/>
    <property type="evidence" value="ECO:0007669"/>
    <property type="project" value="InterPro"/>
</dbReference>
<dbReference type="PROSITE" id="PS50007">
    <property type="entry name" value="PIPLC_X_DOMAIN"/>
    <property type="match status" value="1"/>
</dbReference>
<feature type="domain" description="Phosphatidylinositol-specific phospholipase C X" evidence="1">
    <location>
        <begin position="53"/>
        <end position="195"/>
    </location>
</feature>
<dbReference type="RefSeq" id="XP_006003870.1">
    <property type="nucleotide sequence ID" value="XM_006003808.3"/>
</dbReference>
<accession>H3AGV7</accession>
<evidence type="ECO:0000259" key="1">
    <source>
        <dbReference type="SMART" id="SM00148"/>
    </source>
</evidence>
<dbReference type="KEGG" id="lcm:102353481"/>
<dbReference type="InParanoid" id="H3AGV7"/>
<dbReference type="GeneTree" id="ENSGT00390000010118"/>
<reference evidence="3" key="1">
    <citation type="submission" date="2011-08" db="EMBL/GenBank/DDBJ databases">
        <title>The draft genome of Latimeria chalumnae.</title>
        <authorList>
            <person name="Di Palma F."/>
            <person name="Alfoldi J."/>
            <person name="Johnson J."/>
            <person name="Berlin A."/>
            <person name="Gnerre S."/>
            <person name="Jaffe D."/>
            <person name="MacCallum I."/>
            <person name="Young S."/>
            <person name="Walker B.J."/>
            <person name="Lander E."/>
            <person name="Lindblad-Toh K."/>
        </authorList>
    </citation>
    <scope>NUCLEOTIDE SEQUENCE [LARGE SCALE GENOMIC DNA]</scope>
    <source>
        <strain evidence="3">Wild caught</strain>
    </source>
</reference>
<proteinExistence type="predicted"/>
<dbReference type="Bgee" id="ENSLACG00000007842">
    <property type="expression patterns" value="Expressed in chordate pharynx and 4 other cell types or tissues"/>
</dbReference>
<dbReference type="Gene3D" id="3.20.20.190">
    <property type="entry name" value="Phosphatidylinositol (PI) phosphodiesterase"/>
    <property type="match status" value="1"/>
</dbReference>
<sequence length="306" mass="34869">MCPCPRAACPARLVNPVKLVKNTLPVSSMGNHQGKKYDTTDQPACVWPDWMSQIPDSHSLASLSIPGSHNSMSFYGGDLIKCQSWALYRQYEAGIRFVDIRCRHFYNQLPIHHELKYQHTDFPRVLKDSVHFLQENPREAILMRIREEYKPDANTQRFDETVAGALKDAGSSWFWQDARIPTMGEARGKIVILQNFKGPVLGVPYHCLNKADQWRVPTLYHVEKKWTNVLTNLEAARAEDCGTMYLTYSSGAGVAAYPYSVACRVNPLLHAHLERFDKEPNRWGIIAMDFPGAELVHKIIRSNLVE</sequence>
<gene>
    <name evidence="2" type="primary">LOC102353481</name>
</gene>
<dbReference type="EMBL" id="AFYH01144945">
    <property type="status" value="NOT_ANNOTATED_CDS"/>
    <property type="molecule type" value="Genomic_DNA"/>
</dbReference>
<dbReference type="Proteomes" id="UP000008672">
    <property type="component" value="Unassembled WGS sequence"/>
</dbReference>
<reference evidence="2" key="2">
    <citation type="submission" date="2025-08" db="UniProtKB">
        <authorList>
            <consortium name="Ensembl"/>
        </authorList>
    </citation>
    <scope>IDENTIFICATION</scope>
</reference>
<protein>
    <recommendedName>
        <fullName evidence="1">Phosphatidylinositol-specific phospholipase C X domain-containing protein</fullName>
    </recommendedName>
</protein>
<dbReference type="OMA" id="DLGMRYD"/>
<keyword evidence="3" id="KW-1185">Reference proteome</keyword>
<dbReference type="Pfam" id="PF00388">
    <property type="entry name" value="PI-PLC-X"/>
    <property type="match status" value="1"/>
</dbReference>
<dbReference type="InterPro" id="IPR017946">
    <property type="entry name" value="PLC-like_Pdiesterase_TIM-brl"/>
</dbReference>
<dbReference type="Ensembl" id="ENSLACT00000008947.1">
    <property type="protein sequence ID" value="ENSLACP00000008878.1"/>
    <property type="gene ID" value="ENSLACG00000007842.1"/>
</dbReference>
<dbReference type="GeneID" id="102353481"/>
<organism evidence="2 3">
    <name type="scientific">Latimeria chalumnae</name>
    <name type="common">Coelacanth</name>
    <dbReference type="NCBI Taxonomy" id="7897"/>
    <lineage>
        <taxon>Eukaryota</taxon>
        <taxon>Metazoa</taxon>
        <taxon>Chordata</taxon>
        <taxon>Craniata</taxon>
        <taxon>Vertebrata</taxon>
        <taxon>Euteleostomi</taxon>
        <taxon>Coelacanthiformes</taxon>
        <taxon>Coelacanthidae</taxon>
        <taxon>Latimeria</taxon>
    </lineage>
</organism>
<dbReference type="GO" id="GO:0006629">
    <property type="term" value="P:lipid metabolic process"/>
    <property type="evidence" value="ECO:0007669"/>
    <property type="project" value="InterPro"/>
</dbReference>
<dbReference type="CDD" id="cd08586">
    <property type="entry name" value="PI-PLCc_BcPLC_like"/>
    <property type="match status" value="1"/>
</dbReference>
<evidence type="ECO:0000313" key="3">
    <source>
        <dbReference type="Proteomes" id="UP000008672"/>
    </source>
</evidence>
<name>H3AGV7_LATCH</name>
<reference evidence="2" key="3">
    <citation type="submission" date="2025-09" db="UniProtKB">
        <authorList>
            <consortium name="Ensembl"/>
        </authorList>
    </citation>
    <scope>IDENTIFICATION</scope>
</reference>
<dbReference type="eggNOG" id="ENOG502QT3N">
    <property type="taxonomic scope" value="Eukaryota"/>
</dbReference>
<dbReference type="InterPro" id="IPR051057">
    <property type="entry name" value="PI-PLC_domain"/>
</dbReference>
<dbReference type="SMART" id="SM00148">
    <property type="entry name" value="PLCXc"/>
    <property type="match status" value="1"/>
</dbReference>
<evidence type="ECO:0000313" key="2">
    <source>
        <dbReference type="Ensembl" id="ENSLACP00000008878.1"/>
    </source>
</evidence>
<dbReference type="OrthoDB" id="1046782at2759"/>
<dbReference type="InterPro" id="IPR000909">
    <property type="entry name" value="PLipase_C_PInositol-sp_X_dom"/>
</dbReference>
<dbReference type="STRING" id="7897.ENSLACP00000008878"/>
<dbReference type="AlphaFoldDB" id="H3AGV7"/>
<dbReference type="PANTHER" id="PTHR13593:SF113">
    <property type="entry name" value="SI:DKEY-266F7.9"/>
    <property type="match status" value="1"/>
</dbReference>
<dbReference type="PANTHER" id="PTHR13593">
    <property type="match status" value="1"/>
</dbReference>